<accession>M7MFE2</accession>
<name>M7MFE2_9FLAO</name>
<keyword evidence="2" id="KW-1185">Reference proteome</keyword>
<protein>
    <submittedName>
        <fullName evidence="1">Uncharacterized protein</fullName>
    </submittedName>
</protein>
<organism evidence="1 2">
    <name type="scientific">Xanthomarina gelatinilytica</name>
    <dbReference type="NCBI Taxonomy" id="1137281"/>
    <lineage>
        <taxon>Bacteria</taxon>
        <taxon>Pseudomonadati</taxon>
        <taxon>Bacteroidota</taxon>
        <taxon>Flavobacteriia</taxon>
        <taxon>Flavobacteriales</taxon>
        <taxon>Flavobacteriaceae</taxon>
        <taxon>Xanthomarina</taxon>
    </lineage>
</organism>
<comment type="caution">
    <text evidence="1">The sequence shown here is derived from an EMBL/GenBank/DDBJ whole genome shotgun (WGS) entry which is preliminary data.</text>
</comment>
<dbReference type="Proteomes" id="UP000012024">
    <property type="component" value="Unassembled WGS sequence"/>
</dbReference>
<evidence type="ECO:0000313" key="1">
    <source>
        <dbReference type="EMBL" id="EMQ94957.1"/>
    </source>
</evidence>
<evidence type="ECO:0000313" key="2">
    <source>
        <dbReference type="Proteomes" id="UP000012024"/>
    </source>
</evidence>
<dbReference type="EMBL" id="ANLA01000013">
    <property type="protein sequence ID" value="EMQ94957.1"/>
    <property type="molecule type" value="Genomic_DNA"/>
</dbReference>
<dbReference type="PATRIC" id="fig|1137281.3.peg.1751"/>
<proteinExistence type="predicted"/>
<reference evidence="1 2" key="1">
    <citation type="submission" date="2012-12" db="EMBL/GenBank/DDBJ databases">
        <title>Genome assembly of Formosa sp. AK20.</title>
        <authorList>
            <person name="Kumar R."/>
            <person name="Khatri I."/>
            <person name="Vaidya B."/>
            <person name="Subramanian S."/>
            <person name="Pinnaka A."/>
        </authorList>
    </citation>
    <scope>NUCLEOTIDE SEQUENCE [LARGE SCALE GENOMIC DNA]</scope>
    <source>
        <strain evidence="1 2">AK20</strain>
    </source>
</reference>
<gene>
    <name evidence="1" type="ORF">D778_00317</name>
</gene>
<sequence>MDRTNVHFFKKISRLNEVLVGKLPYENNATKKTLKELGVFS</sequence>
<dbReference type="AlphaFoldDB" id="M7MFE2"/>